<keyword evidence="6 8" id="KW-0547">Nucleotide-binding</keyword>
<evidence type="ECO:0000259" key="10">
    <source>
        <dbReference type="Pfam" id="PF20979"/>
    </source>
</evidence>
<feature type="binding site" evidence="8">
    <location>
        <position position="124"/>
    </location>
    <ligand>
        <name>L-citrulline</name>
        <dbReference type="ChEBI" id="CHEBI:57743"/>
    </ligand>
</feature>
<feature type="binding site" evidence="8">
    <location>
        <position position="124"/>
    </location>
    <ligand>
        <name>L-aspartate</name>
        <dbReference type="ChEBI" id="CHEBI:29991"/>
    </ligand>
</feature>
<keyword evidence="12" id="KW-1185">Reference proteome</keyword>
<dbReference type="SUPFAM" id="SSF69864">
    <property type="entry name" value="Argininosuccinate synthetase, C-terminal domain"/>
    <property type="match status" value="1"/>
</dbReference>
<dbReference type="PROSITE" id="PS00564">
    <property type="entry name" value="ARGININOSUCCIN_SYN_1"/>
    <property type="match status" value="1"/>
</dbReference>
<dbReference type="InterPro" id="IPR014729">
    <property type="entry name" value="Rossmann-like_a/b/a_fold"/>
</dbReference>
<comment type="subcellular location">
    <subcellularLocation>
        <location evidence="8">Cytoplasm</location>
    </subcellularLocation>
</comment>
<dbReference type="Gene3D" id="1.20.5.470">
    <property type="entry name" value="Single helix bin"/>
    <property type="match status" value="1"/>
</dbReference>
<evidence type="ECO:0000313" key="12">
    <source>
        <dbReference type="Proteomes" id="UP001460888"/>
    </source>
</evidence>
<feature type="binding site" evidence="8">
    <location>
        <position position="179"/>
    </location>
    <ligand>
        <name>L-citrulline</name>
        <dbReference type="ChEBI" id="CHEBI:57743"/>
    </ligand>
</feature>
<evidence type="ECO:0000256" key="4">
    <source>
        <dbReference type="ARBA" id="ARBA00022598"/>
    </source>
</evidence>
<gene>
    <name evidence="8" type="primary">argG</name>
    <name evidence="11" type="ORF">SADO_10224</name>
</gene>
<feature type="domain" description="Arginosuccinate synthase-like N-terminal" evidence="9">
    <location>
        <begin position="6"/>
        <end position="166"/>
    </location>
</feature>
<feature type="binding site" evidence="8">
    <location>
        <position position="88"/>
    </location>
    <ligand>
        <name>L-citrulline</name>
        <dbReference type="ChEBI" id="CHEBI:57743"/>
    </ligand>
</feature>
<comment type="similarity">
    <text evidence="8">Belongs to the argininosuccinate synthase family. Type 1 subfamily.</text>
</comment>
<evidence type="ECO:0000256" key="2">
    <source>
        <dbReference type="ARBA" id="ARBA00012286"/>
    </source>
</evidence>
<feature type="domain" description="Arginosuccinate synthase C-terminal" evidence="10">
    <location>
        <begin position="178"/>
        <end position="396"/>
    </location>
</feature>
<sequence length="402" mass="44745">MSDVKKVVLAYSGGLDTSVILKWLQDTYQCEVVTFTADIGQGEELDEVRPKAEALGVKEVFIDDLREEFVQDFVYPMFRANAIYEGEYLLGTSIARPLISKRLVEIAQETGADAIAHGATGKGNDQVRFELSAYALMPGIQVIAPWREWDLNSREKLLAYAEENGIDIRKKADGGSPYSTDANALHISYEGGVLEDPWTPAEDSMWEWSVSPEDAPDAPEEIDLTFERGDIVAIDGEALSPYQVLAKLNERAGAHGIGRIDIVENRYVGMKSRGCYETPGGTVMLRAHRAIESITLDREAAHLKDELMPRYAKLIYNGYWFSPEREMLQAAIDKSQGHVNGTVRVKLYKGSVSVVGRASEKDSLFDEAIATFEDDRGAYDQKDAAGFIRLNALRLRLGHKQR</sequence>
<dbReference type="InterPro" id="IPR048268">
    <property type="entry name" value="Arginosuc_syn_C"/>
</dbReference>
<reference evidence="11 12" key="1">
    <citation type="submission" date="2013-03" db="EMBL/GenBank/DDBJ databases">
        <title>Salinisphaera dokdonensis CL-ES53 Genome Sequencing.</title>
        <authorList>
            <person name="Li C."/>
            <person name="Lai Q."/>
            <person name="Shao Z."/>
        </authorList>
    </citation>
    <scope>NUCLEOTIDE SEQUENCE [LARGE SCALE GENOMIC DNA]</scope>
    <source>
        <strain evidence="11 12">CL-ES53</strain>
    </source>
</reference>
<dbReference type="Proteomes" id="UP001460888">
    <property type="component" value="Unassembled WGS sequence"/>
</dbReference>
<dbReference type="InterPro" id="IPR048267">
    <property type="entry name" value="Arginosuc_syn_N"/>
</dbReference>
<feature type="binding site" evidence="8">
    <location>
        <position position="276"/>
    </location>
    <ligand>
        <name>L-citrulline</name>
        <dbReference type="ChEBI" id="CHEBI:57743"/>
    </ligand>
</feature>
<evidence type="ECO:0000256" key="1">
    <source>
        <dbReference type="ARBA" id="ARBA00004967"/>
    </source>
</evidence>
<evidence type="ECO:0000256" key="8">
    <source>
        <dbReference type="HAMAP-Rule" id="MF_00005"/>
    </source>
</evidence>
<dbReference type="InterPro" id="IPR024074">
    <property type="entry name" value="AS_cat/multimer_dom_body"/>
</dbReference>
<organism evidence="11 12">
    <name type="scientific">Salinisphaera dokdonensis CL-ES53</name>
    <dbReference type="NCBI Taxonomy" id="1304272"/>
    <lineage>
        <taxon>Bacteria</taxon>
        <taxon>Pseudomonadati</taxon>
        <taxon>Pseudomonadota</taxon>
        <taxon>Gammaproteobacteria</taxon>
        <taxon>Salinisphaerales</taxon>
        <taxon>Salinisphaeraceae</taxon>
        <taxon>Salinisphaera</taxon>
    </lineage>
</organism>
<feature type="binding site" evidence="8">
    <location>
        <position position="125"/>
    </location>
    <ligand>
        <name>L-aspartate</name>
        <dbReference type="ChEBI" id="CHEBI:29991"/>
    </ligand>
</feature>
<evidence type="ECO:0000256" key="6">
    <source>
        <dbReference type="ARBA" id="ARBA00022741"/>
    </source>
</evidence>
<evidence type="ECO:0000313" key="11">
    <source>
        <dbReference type="EMBL" id="MES1929625.1"/>
    </source>
</evidence>
<comment type="catalytic activity">
    <reaction evidence="8">
        <text>L-citrulline + L-aspartate + ATP = 2-(N(omega)-L-arginino)succinate + AMP + diphosphate + H(+)</text>
        <dbReference type="Rhea" id="RHEA:10932"/>
        <dbReference type="ChEBI" id="CHEBI:15378"/>
        <dbReference type="ChEBI" id="CHEBI:29991"/>
        <dbReference type="ChEBI" id="CHEBI:30616"/>
        <dbReference type="ChEBI" id="CHEBI:33019"/>
        <dbReference type="ChEBI" id="CHEBI:57472"/>
        <dbReference type="ChEBI" id="CHEBI:57743"/>
        <dbReference type="ChEBI" id="CHEBI:456215"/>
        <dbReference type="EC" id="6.3.4.5"/>
    </reaction>
</comment>
<dbReference type="InterPro" id="IPR001518">
    <property type="entry name" value="Arginosuc_synth"/>
</dbReference>
<keyword evidence="3 8" id="KW-0055">Arginine biosynthesis</keyword>
<name>A0ABV2B1Z0_9GAMM</name>
<feature type="binding site" evidence="8">
    <location>
        <position position="37"/>
    </location>
    <ligand>
        <name>ATP</name>
        <dbReference type="ChEBI" id="CHEBI:30616"/>
    </ligand>
</feature>
<comment type="pathway">
    <text evidence="1 8">Amino-acid biosynthesis; L-arginine biosynthesis; L-arginine from L-ornithine and carbamoyl phosphate: step 2/3.</text>
</comment>
<dbReference type="PROSITE" id="PS00565">
    <property type="entry name" value="ARGININOSUCCIN_SYN_2"/>
    <property type="match status" value="1"/>
</dbReference>
<dbReference type="PANTHER" id="PTHR11587">
    <property type="entry name" value="ARGININOSUCCINATE SYNTHASE"/>
    <property type="match status" value="1"/>
</dbReference>
<dbReference type="NCBIfam" id="TIGR00032">
    <property type="entry name" value="argG"/>
    <property type="match status" value="1"/>
</dbReference>
<dbReference type="PANTHER" id="PTHR11587:SF2">
    <property type="entry name" value="ARGININOSUCCINATE SYNTHASE"/>
    <property type="match status" value="1"/>
</dbReference>
<dbReference type="Pfam" id="PF00764">
    <property type="entry name" value="Arginosuc_synth"/>
    <property type="match status" value="1"/>
</dbReference>
<dbReference type="RefSeq" id="WP_353111133.1">
    <property type="nucleotide sequence ID" value="NZ_APND01000003.1"/>
</dbReference>
<evidence type="ECO:0000259" key="9">
    <source>
        <dbReference type="Pfam" id="PF00764"/>
    </source>
</evidence>
<dbReference type="Pfam" id="PF20979">
    <property type="entry name" value="Arginosuc_syn_C"/>
    <property type="match status" value="1"/>
</dbReference>
<feature type="binding site" evidence="8">
    <location>
        <begin position="10"/>
        <end position="18"/>
    </location>
    <ligand>
        <name>ATP</name>
        <dbReference type="ChEBI" id="CHEBI:30616"/>
    </ligand>
</feature>
<dbReference type="HAMAP" id="MF_00005">
    <property type="entry name" value="Arg_succ_synth_type1"/>
    <property type="match status" value="1"/>
</dbReference>
<evidence type="ECO:0000256" key="7">
    <source>
        <dbReference type="ARBA" id="ARBA00022840"/>
    </source>
</evidence>
<dbReference type="InterPro" id="IPR023434">
    <property type="entry name" value="Arginosuc_synth_type_1_subfam"/>
</dbReference>
<dbReference type="EMBL" id="APND01000003">
    <property type="protein sequence ID" value="MES1929625.1"/>
    <property type="molecule type" value="Genomic_DNA"/>
</dbReference>
<comment type="caution">
    <text evidence="11">The sequence shown here is derived from an EMBL/GenBank/DDBJ whole genome shotgun (WGS) entry which is preliminary data.</text>
</comment>
<keyword evidence="7 8" id="KW-0067">ATP-binding</keyword>
<proteinExistence type="inferred from homology"/>
<protein>
    <recommendedName>
        <fullName evidence="2 8">Argininosuccinate synthase</fullName>
        <ecNumber evidence="2 8">6.3.4.5</ecNumber>
    </recommendedName>
    <alternativeName>
        <fullName evidence="8">Citrulline--aspartate ligase</fullName>
    </alternativeName>
</protein>
<feature type="binding site" evidence="8">
    <location>
        <position position="120"/>
    </location>
    <ligand>
        <name>L-aspartate</name>
        <dbReference type="ChEBI" id="CHEBI:29991"/>
    </ligand>
</feature>
<keyword evidence="5 8" id="KW-0028">Amino-acid biosynthesis</keyword>
<dbReference type="SUPFAM" id="SSF52402">
    <property type="entry name" value="Adenine nucleotide alpha hydrolases-like"/>
    <property type="match status" value="1"/>
</dbReference>
<feature type="binding site" evidence="8">
    <location>
        <position position="93"/>
    </location>
    <ligand>
        <name>L-citrulline</name>
        <dbReference type="ChEBI" id="CHEBI:57743"/>
    </ligand>
</feature>
<keyword evidence="4 8" id="KW-0436">Ligase</keyword>
<evidence type="ECO:0000256" key="5">
    <source>
        <dbReference type="ARBA" id="ARBA00022605"/>
    </source>
</evidence>
<dbReference type="CDD" id="cd01999">
    <property type="entry name" value="ASS"/>
    <property type="match status" value="1"/>
</dbReference>
<dbReference type="Gene3D" id="3.40.50.620">
    <property type="entry name" value="HUPs"/>
    <property type="match status" value="1"/>
</dbReference>
<feature type="binding site" evidence="8">
    <location>
        <position position="188"/>
    </location>
    <ligand>
        <name>L-citrulline</name>
        <dbReference type="ChEBI" id="CHEBI:57743"/>
    </ligand>
</feature>
<dbReference type="InterPro" id="IPR018223">
    <property type="entry name" value="Arginosuc_synth_CS"/>
</dbReference>
<dbReference type="Gene3D" id="3.90.1260.10">
    <property type="entry name" value="Argininosuccinate synthetase, chain A, domain 2"/>
    <property type="match status" value="1"/>
</dbReference>
<feature type="binding site" evidence="8">
    <location>
        <position position="118"/>
    </location>
    <ligand>
        <name>ATP</name>
        <dbReference type="ChEBI" id="CHEBI:30616"/>
    </ligand>
</feature>
<comment type="subunit">
    <text evidence="8">Homotetramer.</text>
</comment>
<accession>A0ABV2B1Z0</accession>
<evidence type="ECO:0000256" key="3">
    <source>
        <dbReference type="ARBA" id="ARBA00022571"/>
    </source>
</evidence>
<dbReference type="EC" id="6.3.4.5" evidence="2 8"/>
<keyword evidence="8" id="KW-0963">Cytoplasm</keyword>
<dbReference type="NCBIfam" id="NF001770">
    <property type="entry name" value="PRK00509.1"/>
    <property type="match status" value="1"/>
</dbReference>
<feature type="binding site" evidence="8">
    <location>
        <position position="264"/>
    </location>
    <ligand>
        <name>L-citrulline</name>
        <dbReference type="ChEBI" id="CHEBI:57743"/>
    </ligand>
</feature>
<feature type="binding site" evidence="8">
    <location>
        <position position="128"/>
    </location>
    <ligand>
        <name>L-citrulline</name>
        <dbReference type="ChEBI" id="CHEBI:57743"/>
    </ligand>
</feature>